<dbReference type="Pfam" id="PF00072">
    <property type="entry name" value="Response_reg"/>
    <property type="match status" value="1"/>
</dbReference>
<dbReference type="SUPFAM" id="SSF52172">
    <property type="entry name" value="CheY-like"/>
    <property type="match status" value="1"/>
</dbReference>
<dbReference type="SMART" id="SM00448">
    <property type="entry name" value="REC"/>
    <property type="match status" value="1"/>
</dbReference>
<keyword evidence="9" id="KW-0804">Transcription</keyword>
<dbReference type="SMART" id="SM00862">
    <property type="entry name" value="Trans_reg_C"/>
    <property type="match status" value="1"/>
</dbReference>
<dbReference type="RefSeq" id="WP_182304088.1">
    <property type="nucleotide sequence ID" value="NZ_CP041969.1"/>
</dbReference>
<evidence type="ECO:0000256" key="7">
    <source>
        <dbReference type="ARBA" id="ARBA00023125"/>
    </source>
</evidence>
<evidence type="ECO:0000256" key="2">
    <source>
        <dbReference type="ARBA" id="ARBA00022490"/>
    </source>
</evidence>
<dbReference type="PANTHER" id="PTHR48111">
    <property type="entry name" value="REGULATOR OF RPOS"/>
    <property type="match status" value="1"/>
</dbReference>
<evidence type="ECO:0000313" key="16">
    <source>
        <dbReference type="EMBL" id="QMV45106.1"/>
    </source>
</evidence>
<comment type="subcellular location">
    <subcellularLocation>
        <location evidence="1">Cytoplasm</location>
    </subcellularLocation>
</comment>
<protein>
    <recommendedName>
        <fullName evidence="11">Heme response regulator HssR</fullName>
    </recommendedName>
</protein>
<evidence type="ECO:0000256" key="11">
    <source>
        <dbReference type="ARBA" id="ARBA00039976"/>
    </source>
</evidence>
<sequence>MKIMVVDDDKNIVQLVSIHLAREGYRVLNAYDAAEALDMLEKEVPDLAIVDVMMPGMDGIELTRILSQDYGIPVLLLTAKGELEDKTKGFLAGSEDYVVKPFEPKELLFRIAVILRRFDKEYQSIIQVGNVTINRKLFEVSTGERSVVMPLKEFELLALLASRPNHVVERSTIMGQIWGHDYEGDDYTLNTHMTRVRERLIHLGANIEIRSTRGVGYKLEVQNS</sequence>
<dbReference type="CDD" id="cd17574">
    <property type="entry name" value="REC_OmpR"/>
    <property type="match status" value="1"/>
</dbReference>
<dbReference type="PANTHER" id="PTHR48111:SF49">
    <property type="entry name" value="HEME RESPONSE REGULATOR HSSR"/>
    <property type="match status" value="1"/>
</dbReference>
<dbReference type="GO" id="GO:0000976">
    <property type="term" value="F:transcription cis-regulatory region binding"/>
    <property type="evidence" value="ECO:0007669"/>
    <property type="project" value="TreeGrafter"/>
</dbReference>
<dbReference type="KEGG" id="cchl:FPL14_20585"/>
<accession>A0A7G5C7C2</accession>
<dbReference type="InterPro" id="IPR036388">
    <property type="entry name" value="WH-like_DNA-bd_sf"/>
</dbReference>
<feature type="modified residue" description="4-aspartylphosphate" evidence="12">
    <location>
        <position position="51"/>
    </location>
</feature>
<gene>
    <name evidence="16" type="ORF">FPL14_20585</name>
</gene>
<evidence type="ECO:0000256" key="9">
    <source>
        <dbReference type="ARBA" id="ARBA00023163"/>
    </source>
</evidence>
<evidence type="ECO:0000256" key="3">
    <source>
        <dbReference type="ARBA" id="ARBA00022553"/>
    </source>
</evidence>
<evidence type="ECO:0000259" key="15">
    <source>
        <dbReference type="PROSITE" id="PS51755"/>
    </source>
</evidence>
<dbReference type="Pfam" id="PF00486">
    <property type="entry name" value="Trans_reg_C"/>
    <property type="match status" value="1"/>
</dbReference>
<evidence type="ECO:0000256" key="6">
    <source>
        <dbReference type="ARBA" id="ARBA00023026"/>
    </source>
</evidence>
<dbReference type="CDD" id="cd00383">
    <property type="entry name" value="trans_reg_C"/>
    <property type="match status" value="1"/>
</dbReference>
<dbReference type="InterPro" id="IPR011006">
    <property type="entry name" value="CheY-like_superfamily"/>
</dbReference>
<keyword evidence="5" id="KW-0805">Transcription regulation</keyword>
<dbReference type="FunFam" id="3.40.50.2300:FF:000001">
    <property type="entry name" value="DNA-binding response regulator PhoB"/>
    <property type="match status" value="1"/>
</dbReference>
<dbReference type="InterPro" id="IPR001867">
    <property type="entry name" value="OmpR/PhoB-type_DNA-bd"/>
</dbReference>
<dbReference type="PROSITE" id="PS51755">
    <property type="entry name" value="OMPR_PHOB"/>
    <property type="match status" value="1"/>
</dbReference>
<evidence type="ECO:0000256" key="4">
    <source>
        <dbReference type="ARBA" id="ARBA00023012"/>
    </source>
</evidence>
<keyword evidence="6" id="KW-0843">Virulence</keyword>
<dbReference type="AlphaFoldDB" id="A0A7G5C7C2"/>
<evidence type="ECO:0000256" key="1">
    <source>
        <dbReference type="ARBA" id="ARBA00004496"/>
    </source>
</evidence>
<keyword evidence="8" id="KW-0010">Activator</keyword>
<dbReference type="Proteomes" id="UP000515679">
    <property type="component" value="Chromosome"/>
</dbReference>
<dbReference type="Gene3D" id="1.10.10.10">
    <property type="entry name" value="Winged helix-like DNA-binding domain superfamily/Winged helix DNA-binding domain"/>
    <property type="match status" value="1"/>
</dbReference>
<reference evidence="16 17" key="1">
    <citation type="submission" date="2019-07" db="EMBL/GenBank/DDBJ databases">
        <authorList>
            <person name="Kim J.K."/>
            <person name="Cheong H.-M."/>
            <person name="Choi Y."/>
            <person name="Hwang K.J."/>
            <person name="Lee S."/>
            <person name="Choi C."/>
        </authorList>
    </citation>
    <scope>NUCLEOTIDE SEQUENCE [LARGE SCALE GENOMIC DNA]</scope>
    <source>
        <strain evidence="16 17">KS 22</strain>
    </source>
</reference>
<dbReference type="InterPro" id="IPR001789">
    <property type="entry name" value="Sig_transdc_resp-reg_receiver"/>
</dbReference>
<keyword evidence="17" id="KW-1185">Reference proteome</keyword>
<dbReference type="PROSITE" id="PS50110">
    <property type="entry name" value="RESPONSE_REGULATORY"/>
    <property type="match status" value="1"/>
</dbReference>
<feature type="DNA-binding region" description="OmpR/PhoB-type" evidence="13">
    <location>
        <begin position="123"/>
        <end position="221"/>
    </location>
</feature>
<evidence type="ECO:0000313" key="17">
    <source>
        <dbReference type="Proteomes" id="UP000515679"/>
    </source>
</evidence>
<dbReference type="InterPro" id="IPR039420">
    <property type="entry name" value="WalR-like"/>
</dbReference>
<organism evidence="16 17">
    <name type="scientific">Cohnella cholangitidis</name>
    <dbReference type="NCBI Taxonomy" id="2598458"/>
    <lineage>
        <taxon>Bacteria</taxon>
        <taxon>Bacillati</taxon>
        <taxon>Bacillota</taxon>
        <taxon>Bacilli</taxon>
        <taxon>Bacillales</taxon>
        <taxon>Paenibacillaceae</taxon>
        <taxon>Cohnella</taxon>
    </lineage>
</organism>
<dbReference type="EMBL" id="CP041969">
    <property type="protein sequence ID" value="QMV45106.1"/>
    <property type="molecule type" value="Genomic_DNA"/>
</dbReference>
<proteinExistence type="predicted"/>
<keyword evidence="4" id="KW-0902">Two-component regulatory system</keyword>
<dbReference type="Gene3D" id="3.40.50.2300">
    <property type="match status" value="1"/>
</dbReference>
<evidence type="ECO:0000256" key="5">
    <source>
        <dbReference type="ARBA" id="ARBA00023015"/>
    </source>
</evidence>
<keyword evidence="7 13" id="KW-0238">DNA-binding</keyword>
<dbReference type="GO" id="GO:0000156">
    <property type="term" value="F:phosphorelay response regulator activity"/>
    <property type="evidence" value="ECO:0007669"/>
    <property type="project" value="TreeGrafter"/>
</dbReference>
<keyword evidence="3 12" id="KW-0597">Phosphoprotein</keyword>
<evidence type="ECO:0000256" key="10">
    <source>
        <dbReference type="ARBA" id="ARBA00037471"/>
    </source>
</evidence>
<dbReference type="Gene3D" id="6.10.250.690">
    <property type="match status" value="1"/>
</dbReference>
<keyword evidence="2" id="KW-0963">Cytoplasm</keyword>
<evidence type="ECO:0000256" key="12">
    <source>
        <dbReference type="PROSITE-ProRule" id="PRU00169"/>
    </source>
</evidence>
<evidence type="ECO:0000256" key="8">
    <source>
        <dbReference type="ARBA" id="ARBA00023159"/>
    </source>
</evidence>
<evidence type="ECO:0000256" key="13">
    <source>
        <dbReference type="PROSITE-ProRule" id="PRU01091"/>
    </source>
</evidence>
<dbReference type="GO" id="GO:0005829">
    <property type="term" value="C:cytosol"/>
    <property type="evidence" value="ECO:0007669"/>
    <property type="project" value="TreeGrafter"/>
</dbReference>
<feature type="domain" description="OmpR/PhoB-type" evidence="15">
    <location>
        <begin position="123"/>
        <end position="221"/>
    </location>
</feature>
<evidence type="ECO:0000259" key="14">
    <source>
        <dbReference type="PROSITE" id="PS50110"/>
    </source>
</evidence>
<comment type="function">
    <text evidence="10">Member of the two-component regulatory system HssS/HssR involved in intracellular heme homeostasis and tempering of staphylococcal virulence. Phosphorylated HssR binds to a direct repeat sequence within hrtAB promoter and activates the expression of hrtAB, an efflux pump, in response to extracellular heme, hemin, hemoglobin or blood.</text>
</comment>
<name>A0A7G5C7C2_9BACL</name>
<dbReference type="GO" id="GO:0006355">
    <property type="term" value="P:regulation of DNA-templated transcription"/>
    <property type="evidence" value="ECO:0007669"/>
    <property type="project" value="InterPro"/>
</dbReference>
<feature type="domain" description="Response regulatory" evidence="14">
    <location>
        <begin position="2"/>
        <end position="115"/>
    </location>
</feature>
<dbReference type="GO" id="GO:0032993">
    <property type="term" value="C:protein-DNA complex"/>
    <property type="evidence" value="ECO:0007669"/>
    <property type="project" value="TreeGrafter"/>
</dbReference>